<evidence type="ECO:0000256" key="5">
    <source>
        <dbReference type="SAM" id="SignalP"/>
    </source>
</evidence>
<dbReference type="OrthoDB" id="1069091at2"/>
<dbReference type="GO" id="GO:0017004">
    <property type="term" value="P:cytochrome complex assembly"/>
    <property type="evidence" value="ECO:0007669"/>
    <property type="project" value="UniProtKB-KW"/>
</dbReference>
<dbReference type="InterPro" id="IPR017937">
    <property type="entry name" value="Thioredoxin_CS"/>
</dbReference>
<dbReference type="GO" id="GO:0030313">
    <property type="term" value="C:cell envelope"/>
    <property type="evidence" value="ECO:0007669"/>
    <property type="project" value="UniProtKB-SubCell"/>
</dbReference>
<evidence type="ECO:0000313" key="7">
    <source>
        <dbReference type="EMBL" id="SHL24228.1"/>
    </source>
</evidence>
<dbReference type="SUPFAM" id="SSF52833">
    <property type="entry name" value="Thioredoxin-like"/>
    <property type="match status" value="1"/>
</dbReference>
<dbReference type="InterPro" id="IPR013766">
    <property type="entry name" value="Thioredoxin_domain"/>
</dbReference>
<dbReference type="Pfam" id="PF00578">
    <property type="entry name" value="AhpC-TSA"/>
    <property type="match status" value="1"/>
</dbReference>
<dbReference type="GO" id="GO:0016209">
    <property type="term" value="F:antioxidant activity"/>
    <property type="evidence" value="ECO:0007669"/>
    <property type="project" value="InterPro"/>
</dbReference>
<dbReference type="InterPro" id="IPR025380">
    <property type="entry name" value="DUF4369"/>
</dbReference>
<protein>
    <submittedName>
        <fullName evidence="7">Peroxiredoxin</fullName>
    </submittedName>
</protein>
<dbReference type="InterPro" id="IPR000866">
    <property type="entry name" value="AhpC/TSA"/>
</dbReference>
<dbReference type="InterPro" id="IPR036249">
    <property type="entry name" value="Thioredoxin-like_sf"/>
</dbReference>
<dbReference type="PANTHER" id="PTHR42852:SF6">
    <property type="entry name" value="THIOL:DISULFIDE INTERCHANGE PROTEIN DSBE"/>
    <property type="match status" value="1"/>
</dbReference>
<organism evidence="7 8">
    <name type="scientific">Chitinophaga jiangningensis</name>
    <dbReference type="NCBI Taxonomy" id="1419482"/>
    <lineage>
        <taxon>Bacteria</taxon>
        <taxon>Pseudomonadati</taxon>
        <taxon>Bacteroidota</taxon>
        <taxon>Chitinophagia</taxon>
        <taxon>Chitinophagales</taxon>
        <taxon>Chitinophagaceae</taxon>
        <taxon>Chitinophaga</taxon>
    </lineage>
</organism>
<accession>A0A1M6Z144</accession>
<feature type="chain" id="PRO_5013200945" evidence="5">
    <location>
        <begin position="24"/>
        <end position="386"/>
    </location>
</feature>
<dbReference type="PANTHER" id="PTHR42852">
    <property type="entry name" value="THIOL:DISULFIDE INTERCHANGE PROTEIN DSBE"/>
    <property type="match status" value="1"/>
</dbReference>
<dbReference type="EMBL" id="FRBL01000002">
    <property type="protein sequence ID" value="SHL24228.1"/>
    <property type="molecule type" value="Genomic_DNA"/>
</dbReference>
<feature type="signal peptide" evidence="5">
    <location>
        <begin position="1"/>
        <end position="23"/>
    </location>
</feature>
<dbReference type="Pfam" id="PF14289">
    <property type="entry name" value="DUF4369"/>
    <property type="match status" value="1"/>
</dbReference>
<dbReference type="Gene3D" id="3.40.30.10">
    <property type="entry name" value="Glutaredoxin"/>
    <property type="match status" value="1"/>
</dbReference>
<keyword evidence="4" id="KW-0676">Redox-active center</keyword>
<dbReference type="CDD" id="cd02966">
    <property type="entry name" value="TlpA_like_family"/>
    <property type="match status" value="1"/>
</dbReference>
<dbReference type="Proteomes" id="UP000184420">
    <property type="component" value="Unassembled WGS sequence"/>
</dbReference>
<comment type="subcellular location">
    <subcellularLocation>
        <location evidence="1">Cell envelope</location>
    </subcellularLocation>
</comment>
<reference evidence="7 8" key="1">
    <citation type="submission" date="2016-11" db="EMBL/GenBank/DDBJ databases">
        <authorList>
            <person name="Jaros S."/>
            <person name="Januszkiewicz K."/>
            <person name="Wedrychowicz H."/>
        </authorList>
    </citation>
    <scope>NUCLEOTIDE SEQUENCE [LARGE SCALE GENOMIC DNA]</scope>
    <source>
        <strain evidence="7 8">DSM 27406</strain>
    </source>
</reference>
<dbReference type="AlphaFoldDB" id="A0A1M6Z144"/>
<evidence type="ECO:0000259" key="6">
    <source>
        <dbReference type="PROSITE" id="PS51352"/>
    </source>
</evidence>
<gene>
    <name evidence="7" type="ORF">SAMN05444266_102573</name>
</gene>
<keyword evidence="5" id="KW-0732">Signal</keyword>
<dbReference type="PROSITE" id="PS00194">
    <property type="entry name" value="THIOREDOXIN_1"/>
    <property type="match status" value="1"/>
</dbReference>
<proteinExistence type="predicted"/>
<dbReference type="InterPro" id="IPR050553">
    <property type="entry name" value="Thioredoxin_ResA/DsbE_sf"/>
</dbReference>
<sequence>MMSHFKTTAFMTATLLSSVSLFAQNEFKISGKVPAEMNGEKVFLRKGDMKASRVVLMDSAIVVNGAFTFSGALDDPQMVTLTMRKYVDGELIYGARTLFLDVKDKLSIDATGKTTARNILEQAKVSGSKLTNEYIAYNALLAPANKIMDSARALLMDRKRTDTTGRAAQMEVMDVAFAKNEAIRDAYIRTHTNSYLALYLLSTQTTRRIVDIAPMQQTYNRFNAKLRNTALGKQIGEQIEKSARFAPGQLAPDFAAETPDGKSLKLSDLRGKYVLIDFWASWCGPCRAENPNVVKAYNAFKDKGFDILGVSLDRAGAKDAWVEAIAKDGLNWHHVSELKWWSGDISKMYMVSGIPTNFLIDPDGKIVASNLRGEKLHAVLAKQLSK</sequence>
<keyword evidence="2" id="KW-0201">Cytochrome c-type biogenesis</keyword>
<evidence type="ECO:0000256" key="4">
    <source>
        <dbReference type="ARBA" id="ARBA00023284"/>
    </source>
</evidence>
<keyword evidence="3" id="KW-1015">Disulfide bond</keyword>
<evidence type="ECO:0000313" key="8">
    <source>
        <dbReference type="Proteomes" id="UP000184420"/>
    </source>
</evidence>
<evidence type="ECO:0000256" key="3">
    <source>
        <dbReference type="ARBA" id="ARBA00023157"/>
    </source>
</evidence>
<evidence type="ECO:0000256" key="1">
    <source>
        <dbReference type="ARBA" id="ARBA00004196"/>
    </source>
</evidence>
<dbReference type="GO" id="GO:0016491">
    <property type="term" value="F:oxidoreductase activity"/>
    <property type="evidence" value="ECO:0007669"/>
    <property type="project" value="InterPro"/>
</dbReference>
<evidence type="ECO:0000256" key="2">
    <source>
        <dbReference type="ARBA" id="ARBA00022748"/>
    </source>
</evidence>
<dbReference type="PROSITE" id="PS51352">
    <property type="entry name" value="THIOREDOXIN_2"/>
    <property type="match status" value="1"/>
</dbReference>
<dbReference type="STRING" id="1419482.SAMN05444266_102573"/>
<name>A0A1M6Z144_9BACT</name>
<keyword evidence="8" id="KW-1185">Reference proteome</keyword>
<feature type="domain" description="Thioredoxin" evidence="6">
    <location>
        <begin position="245"/>
        <end position="386"/>
    </location>
</feature>